<feature type="non-terminal residue" evidence="1">
    <location>
        <position position="1"/>
    </location>
</feature>
<dbReference type="EMBL" id="GDID01001720">
    <property type="protein sequence ID" value="JAP94886.1"/>
    <property type="molecule type" value="Transcribed_RNA"/>
</dbReference>
<evidence type="ECO:0000313" key="1">
    <source>
        <dbReference type="EMBL" id="JAP94886.1"/>
    </source>
</evidence>
<accession>A0A146KHF6</accession>
<name>A0A146KHF6_9EUKA</name>
<gene>
    <name evidence="1" type="ORF">TPC1_12295</name>
</gene>
<sequence length="227" mass="27056">FTQYVHHQMVENNFSEVIFVARDGYTLEKAFKMLFKDMTAYYAYCPRIFLKQNREHFKNYIKTITQNTNFTAVDTITGSFSAQKVFEQSFEQRFKFIYWVVYGSQSKDYKHLEFSDNGTNNWDFMEFLMTSPEAPLEGLDDEYKPIFKERQEKEQIRSQLYLKVSQGELTYCELMQAIFGIYLPEINGESIVLFINNFLANNAEELPYLKQLYHACDAEHKKYRALF</sequence>
<proteinExistence type="predicted"/>
<reference evidence="1" key="1">
    <citation type="submission" date="2015-07" db="EMBL/GenBank/DDBJ databases">
        <title>Adaptation to a free-living lifestyle via gene acquisitions in the diplomonad Trepomonas sp. PC1.</title>
        <authorList>
            <person name="Xu F."/>
            <person name="Jerlstrom-Hultqvist J."/>
            <person name="Kolisko M."/>
            <person name="Simpson A.G.B."/>
            <person name="Roger A.J."/>
            <person name="Svard S.G."/>
            <person name="Andersson J.O."/>
        </authorList>
    </citation>
    <scope>NUCLEOTIDE SEQUENCE</scope>
    <source>
        <strain evidence="1">PC1</strain>
    </source>
</reference>
<dbReference type="AlphaFoldDB" id="A0A146KHF6"/>
<protein>
    <submittedName>
        <fullName evidence="1">Uncharacterized protein</fullName>
    </submittedName>
</protein>
<organism evidence="1">
    <name type="scientific">Trepomonas sp. PC1</name>
    <dbReference type="NCBI Taxonomy" id="1076344"/>
    <lineage>
        <taxon>Eukaryota</taxon>
        <taxon>Metamonada</taxon>
        <taxon>Diplomonadida</taxon>
        <taxon>Hexamitidae</taxon>
        <taxon>Hexamitinae</taxon>
        <taxon>Trepomonas</taxon>
    </lineage>
</organism>